<dbReference type="EMBL" id="JAOVQO010000002">
    <property type="protein sequence ID" value="MCU9846947.1"/>
    <property type="molecule type" value="Genomic_DNA"/>
</dbReference>
<comment type="similarity">
    <text evidence="1">Belongs to the HpcH/HpaI aldolase family.</text>
</comment>
<evidence type="ECO:0000256" key="1">
    <source>
        <dbReference type="ARBA" id="ARBA00005568"/>
    </source>
</evidence>
<dbReference type="Pfam" id="PF03328">
    <property type="entry name" value="HpcH_HpaI"/>
    <property type="match status" value="1"/>
</dbReference>
<dbReference type="Proteomes" id="UP001209535">
    <property type="component" value="Unassembled WGS sequence"/>
</dbReference>
<evidence type="ECO:0000256" key="2">
    <source>
        <dbReference type="ARBA" id="ARBA00022723"/>
    </source>
</evidence>
<dbReference type="SUPFAM" id="SSF51621">
    <property type="entry name" value="Phosphoenolpyruvate/pyruvate domain"/>
    <property type="match status" value="1"/>
</dbReference>
<name>A0ABT2WZ39_9RHOB</name>
<organism evidence="5 6">
    <name type="scientific">Albidovulum salinarum</name>
    <dbReference type="NCBI Taxonomy" id="2984153"/>
    <lineage>
        <taxon>Bacteria</taxon>
        <taxon>Pseudomonadati</taxon>
        <taxon>Pseudomonadota</taxon>
        <taxon>Alphaproteobacteria</taxon>
        <taxon>Rhodobacterales</taxon>
        <taxon>Paracoccaceae</taxon>
        <taxon>Albidovulum</taxon>
    </lineage>
</organism>
<evidence type="ECO:0000313" key="6">
    <source>
        <dbReference type="Proteomes" id="UP001209535"/>
    </source>
</evidence>
<dbReference type="GO" id="GO:0016829">
    <property type="term" value="F:lyase activity"/>
    <property type="evidence" value="ECO:0007669"/>
    <property type="project" value="UniProtKB-KW"/>
</dbReference>
<dbReference type="InterPro" id="IPR050251">
    <property type="entry name" value="HpcH-HpaI_aldolase"/>
</dbReference>
<comment type="caution">
    <text evidence="5">The sequence shown here is derived from an EMBL/GenBank/DDBJ whole genome shotgun (WGS) entry which is preliminary data.</text>
</comment>
<evidence type="ECO:0000256" key="3">
    <source>
        <dbReference type="ARBA" id="ARBA00023239"/>
    </source>
</evidence>
<evidence type="ECO:0000313" key="5">
    <source>
        <dbReference type="EMBL" id="MCU9846947.1"/>
    </source>
</evidence>
<evidence type="ECO:0000259" key="4">
    <source>
        <dbReference type="Pfam" id="PF03328"/>
    </source>
</evidence>
<reference evidence="5 6" key="1">
    <citation type="submission" date="2022-10" db="EMBL/GenBank/DDBJ databases">
        <title>Defluviimonas sp. nov., isolated from ocean surface sediments.</title>
        <authorList>
            <person name="He W."/>
            <person name="Wang L."/>
            <person name="Zhang D.-F."/>
        </authorList>
    </citation>
    <scope>NUCLEOTIDE SEQUENCE [LARGE SCALE GENOMIC DNA]</scope>
    <source>
        <strain evidence="5 6">WL0024</strain>
    </source>
</reference>
<dbReference type="RefSeq" id="WP_263333049.1">
    <property type="nucleotide sequence ID" value="NZ_JAOVQO010000002.1"/>
</dbReference>
<keyword evidence="2" id="KW-0479">Metal-binding</keyword>
<accession>A0ABT2WZ39</accession>
<keyword evidence="6" id="KW-1185">Reference proteome</keyword>
<dbReference type="PANTHER" id="PTHR30502:SF0">
    <property type="entry name" value="PHOSPHOENOLPYRUVATE CARBOXYLASE FAMILY PROTEIN"/>
    <property type="match status" value="1"/>
</dbReference>
<gene>
    <name evidence="5" type="ORF">OEZ60_02920</name>
</gene>
<protein>
    <submittedName>
        <fullName evidence="5">Aldolase/citrate lyase family protein</fullName>
    </submittedName>
</protein>
<dbReference type="InterPro" id="IPR005000">
    <property type="entry name" value="Aldolase/citrate-lyase_domain"/>
</dbReference>
<feature type="domain" description="HpcH/HpaI aldolase/citrate lyase" evidence="4">
    <location>
        <begin position="19"/>
        <end position="243"/>
    </location>
</feature>
<dbReference type="InterPro" id="IPR015813">
    <property type="entry name" value="Pyrv/PenolPyrv_kinase-like_dom"/>
</dbReference>
<sequence>MDLPQNRFKRRLLGREPLFGIWSTIPDPMAVEALAGAGFDWMVLDTEHSSVEVAEVLPLLQAAAPYPTDCLVRPVLNDTALIKRHLDQGAQTLLLPYIQNREEAEAAVAAVRYPPHGLRGVATTTRAARYGRVPDYVARADAEICLILQVETAAALDRLEAIAGTEGVDAVFIGPADLAASMGHPGQSGHPEVRDAILDAIDRLGAIGVPAGLLSQDAAFTRSCLDRGARFVATGIDMRLLVRAADVLASAFRA</sequence>
<dbReference type="Gene3D" id="3.20.20.60">
    <property type="entry name" value="Phosphoenolpyruvate-binding domains"/>
    <property type="match status" value="1"/>
</dbReference>
<keyword evidence="3 5" id="KW-0456">Lyase</keyword>
<dbReference type="PANTHER" id="PTHR30502">
    <property type="entry name" value="2-KETO-3-DEOXY-L-RHAMNONATE ALDOLASE"/>
    <property type="match status" value="1"/>
</dbReference>
<proteinExistence type="inferred from homology"/>
<dbReference type="InterPro" id="IPR040442">
    <property type="entry name" value="Pyrv_kinase-like_dom_sf"/>
</dbReference>